<dbReference type="PANTHER" id="PTHR48005">
    <property type="entry name" value="LEUCINE RICH REPEAT KINASE 2"/>
    <property type="match status" value="1"/>
</dbReference>
<comment type="subcellular location">
    <subcellularLocation>
        <location evidence="1">Membrane</location>
        <topology evidence="1">Single-pass type I membrane protein</topology>
    </subcellularLocation>
</comment>
<comment type="catalytic activity">
    <reaction evidence="18">
        <text>L-seryl-[protein] + ATP = O-phospho-L-seryl-[protein] + ADP + H(+)</text>
        <dbReference type="Rhea" id="RHEA:17989"/>
        <dbReference type="Rhea" id="RHEA-COMP:9863"/>
        <dbReference type="Rhea" id="RHEA-COMP:11604"/>
        <dbReference type="ChEBI" id="CHEBI:15378"/>
        <dbReference type="ChEBI" id="CHEBI:29999"/>
        <dbReference type="ChEBI" id="CHEBI:30616"/>
        <dbReference type="ChEBI" id="CHEBI:83421"/>
        <dbReference type="ChEBI" id="CHEBI:456216"/>
        <dbReference type="EC" id="2.7.11.1"/>
    </reaction>
</comment>
<gene>
    <name evidence="22" type="ORF">FNV43_RR10474</name>
</gene>
<dbReference type="PANTHER" id="PTHR48005:SF16">
    <property type="entry name" value="MDIS1-INTERACTING RECEPTOR LIKE KINASE 2-LIKE ISOFORM X1"/>
    <property type="match status" value="1"/>
</dbReference>
<evidence type="ECO:0000256" key="3">
    <source>
        <dbReference type="ARBA" id="ARBA00022527"/>
    </source>
</evidence>
<keyword evidence="4" id="KW-0597">Phosphoprotein</keyword>
<keyword evidence="7 20" id="KW-0812">Transmembrane</keyword>
<keyword evidence="23" id="KW-1185">Reference proteome</keyword>
<feature type="binding site" evidence="19">
    <location>
        <position position="122"/>
    </location>
    <ligand>
        <name>ATP</name>
        <dbReference type="ChEBI" id="CHEBI:30616"/>
    </ligand>
</feature>
<accession>A0A8K0HDC1</accession>
<evidence type="ECO:0000256" key="7">
    <source>
        <dbReference type="ARBA" id="ARBA00022692"/>
    </source>
</evidence>
<dbReference type="PROSITE" id="PS50011">
    <property type="entry name" value="PROTEIN_KINASE_DOM"/>
    <property type="match status" value="1"/>
</dbReference>
<dbReference type="PROSITE" id="PS00109">
    <property type="entry name" value="PROTEIN_KINASE_TYR"/>
    <property type="match status" value="1"/>
</dbReference>
<evidence type="ECO:0000256" key="19">
    <source>
        <dbReference type="PROSITE-ProRule" id="PRU10141"/>
    </source>
</evidence>
<evidence type="ECO:0000313" key="22">
    <source>
        <dbReference type="EMBL" id="KAF3449743.1"/>
    </source>
</evidence>
<evidence type="ECO:0000256" key="15">
    <source>
        <dbReference type="ARBA" id="ARBA00023170"/>
    </source>
</evidence>
<keyword evidence="14 20" id="KW-0472">Membrane</keyword>
<evidence type="ECO:0000256" key="20">
    <source>
        <dbReference type="SAM" id="Phobius"/>
    </source>
</evidence>
<keyword evidence="3" id="KW-0723">Serine/threonine-protein kinase</keyword>
<dbReference type="PROSITE" id="PS00107">
    <property type="entry name" value="PROTEIN_KINASE_ATP"/>
    <property type="match status" value="1"/>
</dbReference>
<dbReference type="EMBL" id="VOIH02000004">
    <property type="protein sequence ID" value="KAF3449743.1"/>
    <property type="molecule type" value="Genomic_DNA"/>
</dbReference>
<evidence type="ECO:0000256" key="16">
    <source>
        <dbReference type="ARBA" id="ARBA00023180"/>
    </source>
</evidence>
<evidence type="ECO:0000256" key="9">
    <source>
        <dbReference type="ARBA" id="ARBA00022737"/>
    </source>
</evidence>
<dbReference type="InterPro" id="IPR017441">
    <property type="entry name" value="Protein_kinase_ATP_BS"/>
</dbReference>
<keyword evidence="6" id="KW-0808">Transferase</keyword>
<dbReference type="Gene3D" id="1.10.510.10">
    <property type="entry name" value="Transferase(Phosphotransferase) domain 1"/>
    <property type="match status" value="1"/>
</dbReference>
<evidence type="ECO:0000256" key="12">
    <source>
        <dbReference type="ARBA" id="ARBA00022840"/>
    </source>
</evidence>
<keyword evidence="5" id="KW-0433">Leucine-rich repeat</keyword>
<dbReference type="FunFam" id="3.30.200.20:FF:000309">
    <property type="entry name" value="Leucine-rich repeat receptor protein kinase MSP1"/>
    <property type="match status" value="1"/>
</dbReference>
<dbReference type="InterPro" id="IPR011009">
    <property type="entry name" value="Kinase-like_dom_sf"/>
</dbReference>
<dbReference type="InterPro" id="IPR008266">
    <property type="entry name" value="Tyr_kinase_AS"/>
</dbReference>
<reference evidence="22" key="1">
    <citation type="submission" date="2020-03" db="EMBL/GenBank/DDBJ databases">
        <title>A high-quality chromosome-level genome assembly of a woody plant with both climbing and erect habits, Rhamnella rubrinervis.</title>
        <authorList>
            <person name="Lu Z."/>
            <person name="Yang Y."/>
            <person name="Zhu X."/>
            <person name="Sun Y."/>
        </authorList>
    </citation>
    <scope>NUCLEOTIDE SEQUENCE</scope>
    <source>
        <strain evidence="22">BYM</strain>
        <tissue evidence="22">Leaf</tissue>
    </source>
</reference>
<keyword evidence="8" id="KW-0732">Signal</keyword>
<dbReference type="AlphaFoldDB" id="A0A8K0HDC1"/>
<keyword evidence="13 20" id="KW-1133">Transmembrane helix</keyword>
<evidence type="ECO:0000256" key="11">
    <source>
        <dbReference type="ARBA" id="ARBA00022777"/>
    </source>
</evidence>
<dbReference type="GO" id="GO:0016020">
    <property type="term" value="C:membrane"/>
    <property type="evidence" value="ECO:0007669"/>
    <property type="project" value="UniProtKB-SubCell"/>
</dbReference>
<evidence type="ECO:0000256" key="17">
    <source>
        <dbReference type="ARBA" id="ARBA00047899"/>
    </source>
</evidence>
<dbReference type="FunFam" id="1.10.510.10:FF:000445">
    <property type="entry name" value="MDIS1-interacting receptor like kinase 2"/>
    <property type="match status" value="1"/>
</dbReference>
<evidence type="ECO:0000256" key="2">
    <source>
        <dbReference type="ARBA" id="ARBA00012513"/>
    </source>
</evidence>
<dbReference type="OrthoDB" id="676979at2759"/>
<dbReference type="SUPFAM" id="SSF56112">
    <property type="entry name" value="Protein kinase-like (PK-like)"/>
    <property type="match status" value="1"/>
</dbReference>
<dbReference type="Gene3D" id="3.30.200.20">
    <property type="entry name" value="Phosphorylase Kinase, domain 1"/>
    <property type="match status" value="1"/>
</dbReference>
<comment type="catalytic activity">
    <reaction evidence="17">
        <text>L-threonyl-[protein] + ATP = O-phospho-L-threonyl-[protein] + ADP + H(+)</text>
        <dbReference type="Rhea" id="RHEA:46608"/>
        <dbReference type="Rhea" id="RHEA-COMP:11060"/>
        <dbReference type="Rhea" id="RHEA-COMP:11605"/>
        <dbReference type="ChEBI" id="CHEBI:15378"/>
        <dbReference type="ChEBI" id="CHEBI:30013"/>
        <dbReference type="ChEBI" id="CHEBI:30616"/>
        <dbReference type="ChEBI" id="CHEBI:61977"/>
        <dbReference type="ChEBI" id="CHEBI:456216"/>
        <dbReference type="EC" id="2.7.11.1"/>
    </reaction>
</comment>
<organism evidence="22 23">
    <name type="scientific">Rhamnella rubrinervis</name>
    <dbReference type="NCBI Taxonomy" id="2594499"/>
    <lineage>
        <taxon>Eukaryota</taxon>
        <taxon>Viridiplantae</taxon>
        <taxon>Streptophyta</taxon>
        <taxon>Embryophyta</taxon>
        <taxon>Tracheophyta</taxon>
        <taxon>Spermatophyta</taxon>
        <taxon>Magnoliopsida</taxon>
        <taxon>eudicotyledons</taxon>
        <taxon>Gunneridae</taxon>
        <taxon>Pentapetalae</taxon>
        <taxon>rosids</taxon>
        <taxon>fabids</taxon>
        <taxon>Rosales</taxon>
        <taxon>Rhamnaceae</taxon>
        <taxon>rhamnoid group</taxon>
        <taxon>Rhamneae</taxon>
        <taxon>Rhamnella</taxon>
    </lineage>
</organism>
<evidence type="ECO:0000256" key="4">
    <source>
        <dbReference type="ARBA" id="ARBA00022553"/>
    </source>
</evidence>
<evidence type="ECO:0000256" key="8">
    <source>
        <dbReference type="ARBA" id="ARBA00022729"/>
    </source>
</evidence>
<proteinExistence type="predicted"/>
<keyword evidence="12 19" id="KW-0067">ATP-binding</keyword>
<name>A0A8K0HDC1_9ROSA</name>
<dbReference type="InterPro" id="IPR000719">
    <property type="entry name" value="Prot_kinase_dom"/>
</dbReference>
<evidence type="ECO:0000256" key="5">
    <source>
        <dbReference type="ARBA" id="ARBA00022614"/>
    </source>
</evidence>
<dbReference type="Proteomes" id="UP000796880">
    <property type="component" value="Unassembled WGS sequence"/>
</dbReference>
<dbReference type="GO" id="GO:0004674">
    <property type="term" value="F:protein serine/threonine kinase activity"/>
    <property type="evidence" value="ECO:0007669"/>
    <property type="project" value="UniProtKB-KW"/>
</dbReference>
<evidence type="ECO:0000259" key="21">
    <source>
        <dbReference type="PROSITE" id="PS50011"/>
    </source>
</evidence>
<evidence type="ECO:0000256" key="14">
    <source>
        <dbReference type="ARBA" id="ARBA00023136"/>
    </source>
</evidence>
<dbReference type="EC" id="2.7.11.1" evidence="2"/>
<protein>
    <recommendedName>
        <fullName evidence="2">non-specific serine/threonine protein kinase</fullName>
        <ecNumber evidence="2">2.7.11.1</ecNumber>
    </recommendedName>
</protein>
<keyword evidence="10 19" id="KW-0547">Nucleotide-binding</keyword>
<evidence type="ECO:0000256" key="13">
    <source>
        <dbReference type="ARBA" id="ARBA00022989"/>
    </source>
</evidence>
<keyword evidence="9" id="KW-0677">Repeat</keyword>
<dbReference type="InterPro" id="IPR051420">
    <property type="entry name" value="Ser_Thr_Kinases_DiverseReg"/>
</dbReference>
<keyword evidence="16" id="KW-0325">Glycoprotein</keyword>
<feature type="domain" description="Protein kinase" evidence="21">
    <location>
        <begin position="94"/>
        <end position="369"/>
    </location>
</feature>
<evidence type="ECO:0000256" key="10">
    <source>
        <dbReference type="ARBA" id="ARBA00022741"/>
    </source>
</evidence>
<evidence type="ECO:0000256" key="1">
    <source>
        <dbReference type="ARBA" id="ARBA00004479"/>
    </source>
</evidence>
<dbReference type="Pfam" id="PF00069">
    <property type="entry name" value="Pkinase"/>
    <property type="match status" value="1"/>
</dbReference>
<sequence length="399" mass="45171">MRIIVPISVIIALSLSVLIVILLFTHLVKRKQGQPASETTRRCRDILAFFKHLLRKKQGQQASETATKNGDIFSIWNYDGTVAYEDIIEATEDFDIRYCIGTGGYGSVYRAKLPNGKVVALKKLHTSEAHEPTLKKSFTNEVRTLTKIRHRNIVRLHGFCLHKKCMFLIYEYMERGSLFYVLNIDEEAVELNWSKRVNIIKGIAHALCYMHHDCIPPIVHRDVSSTNILLNSESEAVVSDFGTARFLDYESSNQTIKVGTCGYIAPELAYTMTVTEKCDVYSFGVVALETLMGRHPKELLSSLLSSSTQSLLLTAILDQRLQPPRSRSAMQDVVFVSTIAFACLHANPRYRPSMESVGKEFVARRIPFTKCFHDISVGQLMNPQLYLYDQSEMSTISVE</sequence>
<dbReference type="GO" id="GO:0005524">
    <property type="term" value="F:ATP binding"/>
    <property type="evidence" value="ECO:0007669"/>
    <property type="project" value="UniProtKB-UniRule"/>
</dbReference>
<evidence type="ECO:0000313" key="23">
    <source>
        <dbReference type="Proteomes" id="UP000796880"/>
    </source>
</evidence>
<evidence type="ECO:0000256" key="6">
    <source>
        <dbReference type="ARBA" id="ARBA00022679"/>
    </source>
</evidence>
<keyword evidence="15" id="KW-0675">Receptor</keyword>
<keyword evidence="11" id="KW-0418">Kinase</keyword>
<feature type="transmembrane region" description="Helical" evidence="20">
    <location>
        <begin position="6"/>
        <end position="28"/>
    </location>
</feature>
<comment type="caution">
    <text evidence="22">The sequence shown here is derived from an EMBL/GenBank/DDBJ whole genome shotgun (WGS) entry which is preliminary data.</text>
</comment>
<evidence type="ECO:0000256" key="18">
    <source>
        <dbReference type="ARBA" id="ARBA00048679"/>
    </source>
</evidence>